<evidence type="ECO:0008006" key="4">
    <source>
        <dbReference type="Google" id="ProtNLM"/>
    </source>
</evidence>
<organism evidence="2 3">
    <name type="scientific">Candidatus Shapirobacteria bacterium CG08_land_8_20_14_0_20_39_18</name>
    <dbReference type="NCBI Taxonomy" id="1974883"/>
    <lineage>
        <taxon>Bacteria</taxon>
        <taxon>Candidatus Shapironibacteriota</taxon>
    </lineage>
</organism>
<keyword evidence="1" id="KW-0472">Membrane</keyword>
<evidence type="ECO:0000256" key="1">
    <source>
        <dbReference type="SAM" id="Phobius"/>
    </source>
</evidence>
<evidence type="ECO:0000313" key="3">
    <source>
        <dbReference type="Proteomes" id="UP000228996"/>
    </source>
</evidence>
<comment type="caution">
    <text evidence="2">The sequence shown here is derived from an EMBL/GenBank/DDBJ whole genome shotgun (WGS) entry which is preliminary data.</text>
</comment>
<reference evidence="3" key="1">
    <citation type="submission" date="2017-09" db="EMBL/GenBank/DDBJ databases">
        <title>Depth-based differentiation of microbial function through sediment-hosted aquifers and enrichment of novel symbionts in the deep terrestrial subsurface.</title>
        <authorList>
            <person name="Probst A.J."/>
            <person name="Ladd B."/>
            <person name="Jarett J.K."/>
            <person name="Geller-Mcgrath D.E."/>
            <person name="Sieber C.M.K."/>
            <person name="Emerson J.B."/>
            <person name="Anantharaman K."/>
            <person name="Thomas B.C."/>
            <person name="Malmstrom R."/>
            <person name="Stieglmeier M."/>
            <person name="Klingl A."/>
            <person name="Woyke T."/>
            <person name="Ryan C.M."/>
            <person name="Banfield J.F."/>
        </authorList>
    </citation>
    <scope>NUCLEOTIDE SEQUENCE [LARGE SCALE GENOMIC DNA]</scope>
</reference>
<protein>
    <recommendedName>
        <fullName evidence="4">Integral membrane protein</fullName>
    </recommendedName>
</protein>
<name>A0A2M6XCS8_9BACT</name>
<proteinExistence type="predicted"/>
<keyword evidence="1" id="KW-1133">Transmembrane helix</keyword>
<sequence>MAIPTNPLGKINPPPGVDVYSNLSGSKGIAPGLVSFLNNGIKLVIVIAGLYAFINVIMAGYQFMSAGGDSKQVEKAVGKLTQSLIGLFLVAGSFVLAAIFGWLLFQDAGAILFPQIYTPNPNL</sequence>
<dbReference type="EMBL" id="PEYO01000017">
    <property type="protein sequence ID" value="PIU03481.1"/>
    <property type="molecule type" value="Genomic_DNA"/>
</dbReference>
<evidence type="ECO:0000313" key="2">
    <source>
        <dbReference type="EMBL" id="PIU03481.1"/>
    </source>
</evidence>
<dbReference type="AlphaFoldDB" id="A0A2M6XCS8"/>
<keyword evidence="1" id="KW-0812">Transmembrane</keyword>
<dbReference type="Proteomes" id="UP000228996">
    <property type="component" value="Unassembled WGS sequence"/>
</dbReference>
<feature type="transmembrane region" description="Helical" evidence="1">
    <location>
        <begin position="84"/>
        <end position="105"/>
    </location>
</feature>
<gene>
    <name evidence="2" type="ORF">COT44_03485</name>
</gene>
<accession>A0A2M6XCS8</accession>
<feature type="transmembrane region" description="Helical" evidence="1">
    <location>
        <begin position="43"/>
        <end position="63"/>
    </location>
</feature>